<evidence type="ECO:0000313" key="2">
    <source>
        <dbReference type="EMBL" id="OTF71930.1"/>
    </source>
</evidence>
<feature type="compositionally biased region" description="Polar residues" evidence="1">
    <location>
        <begin position="17"/>
        <end position="47"/>
    </location>
</feature>
<comment type="caution">
    <text evidence="2">The sequence shown here is derived from an EMBL/GenBank/DDBJ whole genome shotgun (WGS) entry which is preliminary data.</text>
</comment>
<protein>
    <submittedName>
        <fullName evidence="2">Uncharacterized protein</fullName>
    </submittedName>
</protein>
<reference evidence="2 3" key="1">
    <citation type="submission" date="2017-03" db="EMBL/GenBank/DDBJ databases">
        <title>Genome Survey of Euroglyphus maynei.</title>
        <authorList>
            <person name="Arlian L.G."/>
            <person name="Morgan M.S."/>
            <person name="Rider S.D."/>
        </authorList>
    </citation>
    <scope>NUCLEOTIDE SEQUENCE [LARGE SCALE GENOMIC DNA]</scope>
    <source>
        <strain evidence="2">Arlian Lab</strain>
        <tissue evidence="2">Whole body</tissue>
    </source>
</reference>
<dbReference type="EMBL" id="MUJZ01058636">
    <property type="protein sequence ID" value="OTF71930.1"/>
    <property type="molecule type" value="Genomic_DNA"/>
</dbReference>
<proteinExistence type="predicted"/>
<accession>A0A1Y3ATX2</accession>
<organism evidence="2 3">
    <name type="scientific">Euroglyphus maynei</name>
    <name type="common">Mayne's house dust mite</name>
    <dbReference type="NCBI Taxonomy" id="6958"/>
    <lineage>
        <taxon>Eukaryota</taxon>
        <taxon>Metazoa</taxon>
        <taxon>Ecdysozoa</taxon>
        <taxon>Arthropoda</taxon>
        <taxon>Chelicerata</taxon>
        <taxon>Arachnida</taxon>
        <taxon>Acari</taxon>
        <taxon>Acariformes</taxon>
        <taxon>Sarcoptiformes</taxon>
        <taxon>Astigmata</taxon>
        <taxon>Psoroptidia</taxon>
        <taxon>Analgoidea</taxon>
        <taxon>Pyroglyphidae</taxon>
        <taxon>Pyroglyphinae</taxon>
        <taxon>Euroglyphus</taxon>
    </lineage>
</organism>
<evidence type="ECO:0000313" key="3">
    <source>
        <dbReference type="Proteomes" id="UP000194236"/>
    </source>
</evidence>
<feature type="compositionally biased region" description="Low complexity" evidence="1">
    <location>
        <begin position="1"/>
        <end position="16"/>
    </location>
</feature>
<feature type="non-terminal residue" evidence="2">
    <location>
        <position position="99"/>
    </location>
</feature>
<dbReference type="AlphaFoldDB" id="A0A1Y3ATX2"/>
<keyword evidence="3" id="KW-1185">Reference proteome</keyword>
<dbReference type="Proteomes" id="UP000194236">
    <property type="component" value="Unassembled WGS sequence"/>
</dbReference>
<feature type="region of interest" description="Disordered" evidence="1">
    <location>
        <begin position="75"/>
        <end position="99"/>
    </location>
</feature>
<sequence>MTKSKLLLSTPSTTPSIIQSDLSLKSETKSINNQQPSKQDSTTTKESWLNIPRVANAFQIFKYWAKGNNSNNNNYNGHNGNIMGSHDSFLEKFSRPHPN</sequence>
<name>A0A1Y3ATX2_EURMA</name>
<evidence type="ECO:0000256" key="1">
    <source>
        <dbReference type="SAM" id="MobiDB-lite"/>
    </source>
</evidence>
<dbReference type="OrthoDB" id="10563548at2759"/>
<feature type="region of interest" description="Disordered" evidence="1">
    <location>
        <begin position="1"/>
        <end position="47"/>
    </location>
</feature>
<feature type="compositionally biased region" description="Basic and acidic residues" evidence="1">
    <location>
        <begin position="88"/>
        <end position="99"/>
    </location>
</feature>
<gene>
    <name evidence="2" type="ORF">BLA29_014321</name>
</gene>